<comment type="caution">
    <text evidence="1">The sequence shown here is derived from an EMBL/GenBank/DDBJ whole genome shotgun (WGS) entry which is preliminary data.</text>
</comment>
<gene>
    <name evidence="1" type="ORF">FGO68_gene15837</name>
</gene>
<dbReference type="Proteomes" id="UP000785679">
    <property type="component" value="Unassembled WGS sequence"/>
</dbReference>
<evidence type="ECO:0000313" key="1">
    <source>
        <dbReference type="EMBL" id="TNV74594.1"/>
    </source>
</evidence>
<dbReference type="AlphaFoldDB" id="A0A8J8NH39"/>
<protein>
    <submittedName>
        <fullName evidence="1">Uncharacterized protein</fullName>
    </submittedName>
</protein>
<organism evidence="1 2">
    <name type="scientific">Halteria grandinella</name>
    <dbReference type="NCBI Taxonomy" id="5974"/>
    <lineage>
        <taxon>Eukaryota</taxon>
        <taxon>Sar</taxon>
        <taxon>Alveolata</taxon>
        <taxon>Ciliophora</taxon>
        <taxon>Intramacronucleata</taxon>
        <taxon>Spirotrichea</taxon>
        <taxon>Stichotrichia</taxon>
        <taxon>Sporadotrichida</taxon>
        <taxon>Halteriidae</taxon>
        <taxon>Halteria</taxon>
    </lineage>
</organism>
<keyword evidence="2" id="KW-1185">Reference proteome</keyword>
<reference evidence="1" key="1">
    <citation type="submission" date="2019-06" db="EMBL/GenBank/DDBJ databases">
        <authorList>
            <person name="Zheng W."/>
        </authorList>
    </citation>
    <scope>NUCLEOTIDE SEQUENCE</scope>
    <source>
        <strain evidence="1">QDHG01</strain>
    </source>
</reference>
<name>A0A8J8NH39_HALGN</name>
<proteinExistence type="predicted"/>
<accession>A0A8J8NH39</accession>
<evidence type="ECO:0000313" key="2">
    <source>
        <dbReference type="Proteomes" id="UP000785679"/>
    </source>
</evidence>
<sequence length="75" mass="8646">MQFRSSAVSAMDMSGFEESRRAFCSYEFSTYPSKMPRSSLRCLFFQSEMSISDSTFNRQFVLQPSLNKVNFTALT</sequence>
<dbReference type="EMBL" id="RRYP01016809">
    <property type="protein sequence ID" value="TNV74594.1"/>
    <property type="molecule type" value="Genomic_DNA"/>
</dbReference>